<dbReference type="Pfam" id="PF13484">
    <property type="entry name" value="Fer4_16"/>
    <property type="match status" value="1"/>
</dbReference>
<dbReference type="Proteomes" id="UP000231542">
    <property type="component" value="Unassembled WGS sequence"/>
</dbReference>
<name>A0A2H0YX93_9BACT</name>
<feature type="domain" description="4Fe-4S ferredoxin-type" evidence="9">
    <location>
        <begin position="179"/>
        <end position="207"/>
    </location>
</feature>
<dbReference type="GO" id="GO:0051539">
    <property type="term" value="F:4 iron, 4 sulfur cluster binding"/>
    <property type="evidence" value="ECO:0007669"/>
    <property type="project" value="UniProtKB-KW"/>
</dbReference>
<keyword evidence="7" id="KW-0408">Iron</keyword>
<evidence type="ECO:0000256" key="7">
    <source>
        <dbReference type="ARBA" id="ARBA00023004"/>
    </source>
</evidence>
<dbReference type="GO" id="GO:0052693">
    <property type="term" value="F:epoxyqueuosine reductase activity"/>
    <property type="evidence" value="ECO:0007669"/>
    <property type="project" value="TreeGrafter"/>
</dbReference>
<dbReference type="InterPro" id="IPR004453">
    <property type="entry name" value="QueG"/>
</dbReference>
<sequence>MISSKKIVTMGQQFGFDLIGLIPAKPSADSKYLEEWLKRGYAGGMNWIRRVKKKRLNPLEIFPEAKSIVLIGINYYLQDLPDEIKNDPARGIIARYAWVEDYHKLVLKKLREFTQELSGILKQKVNYKAYVDTGPTLERELARQAGLGFIGNNTNLINHQLGSYLFLGEIFLDVDLRSYIPKIIGSCGTCQKCMNACPTGALVDKKILDARKCISYLTIELKGEIPKELRPLIKNRIFGCDICQEVCPWNSKAKPTSFFKAVGENGHFRLREKEIAPPLLELAGLSEAEFKERFKENSVLRAKYSGLMRNVAVALGNWGSKQALIGIEHLLNNSNPLVKSHAFWAKKQILL</sequence>
<keyword evidence="6" id="KW-0560">Oxidoreductase</keyword>
<keyword evidence="5" id="KW-0671">Queuosine biosynthesis</keyword>
<evidence type="ECO:0000256" key="1">
    <source>
        <dbReference type="ARBA" id="ARBA00022485"/>
    </source>
</evidence>
<accession>A0A2H0YX93</accession>
<dbReference type="PROSITE" id="PS00198">
    <property type="entry name" value="4FE4S_FER_1"/>
    <property type="match status" value="1"/>
</dbReference>
<dbReference type="PROSITE" id="PS51379">
    <property type="entry name" value="4FE4S_FER_2"/>
    <property type="match status" value="1"/>
</dbReference>
<dbReference type="PANTHER" id="PTHR30002">
    <property type="entry name" value="EPOXYQUEUOSINE REDUCTASE"/>
    <property type="match status" value="1"/>
</dbReference>
<dbReference type="GO" id="GO:0046872">
    <property type="term" value="F:metal ion binding"/>
    <property type="evidence" value="ECO:0007669"/>
    <property type="project" value="UniProtKB-KW"/>
</dbReference>
<keyword evidence="4" id="KW-0479">Metal-binding</keyword>
<dbReference type="NCBIfam" id="TIGR00276">
    <property type="entry name" value="tRNA epoxyqueuosine(34) reductase QueG"/>
    <property type="match status" value="1"/>
</dbReference>
<evidence type="ECO:0000256" key="2">
    <source>
        <dbReference type="ARBA" id="ARBA00022490"/>
    </source>
</evidence>
<evidence type="ECO:0000256" key="4">
    <source>
        <dbReference type="ARBA" id="ARBA00022723"/>
    </source>
</evidence>
<protein>
    <submittedName>
        <fullName evidence="10">tRNA epoxyqueuosine(34) reductase QueG</fullName>
    </submittedName>
</protein>
<keyword evidence="1" id="KW-0004">4Fe-4S</keyword>
<keyword evidence="8" id="KW-0411">Iron-sulfur</keyword>
<keyword evidence="3" id="KW-0819">tRNA processing</keyword>
<evidence type="ECO:0000313" key="11">
    <source>
        <dbReference type="Proteomes" id="UP000231542"/>
    </source>
</evidence>
<reference evidence="10 11" key="1">
    <citation type="submission" date="2017-09" db="EMBL/GenBank/DDBJ databases">
        <title>Depth-based differentiation of microbial function through sediment-hosted aquifers and enrichment of novel symbionts in the deep terrestrial subsurface.</title>
        <authorList>
            <person name="Probst A.J."/>
            <person name="Ladd B."/>
            <person name="Jarett J.K."/>
            <person name="Geller-Mcgrath D.E."/>
            <person name="Sieber C.M."/>
            <person name="Emerson J.B."/>
            <person name="Anantharaman K."/>
            <person name="Thomas B.C."/>
            <person name="Malmstrom R."/>
            <person name="Stieglmeier M."/>
            <person name="Klingl A."/>
            <person name="Woyke T."/>
            <person name="Ryan C.M."/>
            <person name="Banfield J.F."/>
        </authorList>
    </citation>
    <scope>NUCLEOTIDE SEQUENCE [LARGE SCALE GENOMIC DNA]</scope>
    <source>
        <strain evidence="10">CG08_land_8_20_14_0_20_40_16</strain>
    </source>
</reference>
<keyword evidence="2" id="KW-0963">Cytoplasm</keyword>
<evidence type="ECO:0000256" key="3">
    <source>
        <dbReference type="ARBA" id="ARBA00022694"/>
    </source>
</evidence>
<dbReference type="Pfam" id="PF08331">
    <property type="entry name" value="QueG_DUF1730"/>
    <property type="match status" value="1"/>
</dbReference>
<dbReference type="PANTHER" id="PTHR30002:SF4">
    <property type="entry name" value="EPOXYQUEUOSINE REDUCTASE"/>
    <property type="match status" value="1"/>
</dbReference>
<evidence type="ECO:0000256" key="6">
    <source>
        <dbReference type="ARBA" id="ARBA00023002"/>
    </source>
</evidence>
<evidence type="ECO:0000259" key="9">
    <source>
        <dbReference type="PROSITE" id="PS51379"/>
    </source>
</evidence>
<proteinExistence type="predicted"/>
<evidence type="ECO:0000256" key="5">
    <source>
        <dbReference type="ARBA" id="ARBA00022785"/>
    </source>
</evidence>
<dbReference type="SUPFAM" id="SSF46548">
    <property type="entry name" value="alpha-helical ferredoxin"/>
    <property type="match status" value="1"/>
</dbReference>
<dbReference type="EMBL" id="PEXU01000012">
    <property type="protein sequence ID" value="PIS42909.1"/>
    <property type="molecule type" value="Genomic_DNA"/>
</dbReference>
<dbReference type="AlphaFoldDB" id="A0A2H0YX93"/>
<gene>
    <name evidence="10" type="primary">queG</name>
    <name evidence="10" type="ORF">COT24_00995</name>
</gene>
<dbReference type="InterPro" id="IPR017900">
    <property type="entry name" value="4Fe4S_Fe_S_CS"/>
</dbReference>
<evidence type="ECO:0000313" key="10">
    <source>
        <dbReference type="EMBL" id="PIS42909.1"/>
    </source>
</evidence>
<dbReference type="InterPro" id="IPR017896">
    <property type="entry name" value="4Fe4S_Fe-S-bd"/>
</dbReference>
<dbReference type="GO" id="GO:0008616">
    <property type="term" value="P:tRNA queuosine(34) biosynthetic process"/>
    <property type="evidence" value="ECO:0007669"/>
    <property type="project" value="UniProtKB-KW"/>
</dbReference>
<evidence type="ECO:0000256" key="8">
    <source>
        <dbReference type="ARBA" id="ARBA00023014"/>
    </source>
</evidence>
<dbReference type="Gene3D" id="3.30.70.20">
    <property type="match status" value="1"/>
</dbReference>
<organism evidence="10 11">
    <name type="scientific">Candidatus Kerfeldbacteria bacterium CG08_land_8_20_14_0_20_40_16</name>
    <dbReference type="NCBI Taxonomy" id="2014244"/>
    <lineage>
        <taxon>Bacteria</taxon>
        <taxon>Candidatus Kerfeldiibacteriota</taxon>
    </lineage>
</organism>
<dbReference type="InterPro" id="IPR013542">
    <property type="entry name" value="QueG_DUF1730"/>
</dbReference>
<comment type="caution">
    <text evidence="10">The sequence shown here is derived from an EMBL/GenBank/DDBJ whole genome shotgun (WGS) entry which is preliminary data.</text>
</comment>